<dbReference type="EMBL" id="FNXE01000087">
    <property type="protein sequence ID" value="SEI04296.1"/>
    <property type="molecule type" value="Genomic_DNA"/>
</dbReference>
<dbReference type="AlphaFoldDB" id="A0A1H6N1I2"/>
<dbReference type="Proteomes" id="UP000199634">
    <property type="component" value="Unassembled WGS sequence"/>
</dbReference>
<dbReference type="STRING" id="1159016.SAMN02927937_02925"/>
<gene>
    <name evidence="1" type="ORF">SAMN02927937_02925</name>
</gene>
<proteinExistence type="predicted"/>
<sequence length="56" mass="6703">MKKIGETGFKNYRLTIDEQNREEGIRKLDQIYQILKEDKTSDISLKIIQTFKKRIS</sequence>
<evidence type="ECO:0000313" key="2">
    <source>
        <dbReference type="Proteomes" id="UP000199634"/>
    </source>
</evidence>
<keyword evidence="2" id="KW-1185">Reference proteome</keyword>
<name>A0A1H6N1I2_9FLAO</name>
<evidence type="ECO:0000313" key="1">
    <source>
        <dbReference type="EMBL" id="SEI04296.1"/>
    </source>
</evidence>
<reference evidence="1 2" key="1">
    <citation type="submission" date="2016-10" db="EMBL/GenBank/DDBJ databases">
        <authorList>
            <person name="de Groot N.N."/>
        </authorList>
    </citation>
    <scope>NUCLEOTIDE SEQUENCE [LARGE SCALE GENOMIC DNA]</scope>
    <source>
        <strain evidence="1 2">CGMCC 1.10825</strain>
    </source>
</reference>
<protein>
    <submittedName>
        <fullName evidence="1">Uncharacterized protein</fullName>
    </submittedName>
</protein>
<dbReference type="RefSeq" id="WP_177165111.1">
    <property type="nucleotide sequence ID" value="NZ_FNXE01000087.1"/>
</dbReference>
<accession>A0A1H6N1I2</accession>
<organism evidence="1 2">
    <name type="scientific">Paenimyroides marinum</name>
    <dbReference type="NCBI Taxonomy" id="1159016"/>
    <lineage>
        <taxon>Bacteria</taxon>
        <taxon>Pseudomonadati</taxon>
        <taxon>Bacteroidota</taxon>
        <taxon>Flavobacteriia</taxon>
        <taxon>Flavobacteriales</taxon>
        <taxon>Flavobacteriaceae</taxon>
        <taxon>Paenimyroides</taxon>
    </lineage>
</organism>